<feature type="compositionally biased region" description="Basic residues" evidence="1">
    <location>
        <begin position="13"/>
        <end position="25"/>
    </location>
</feature>
<feature type="compositionally biased region" description="Basic and acidic residues" evidence="1">
    <location>
        <begin position="212"/>
        <end position="225"/>
    </location>
</feature>
<evidence type="ECO:0000256" key="1">
    <source>
        <dbReference type="SAM" id="MobiDB-lite"/>
    </source>
</evidence>
<gene>
    <name evidence="2" type="ORF">FVE85_4123</name>
</gene>
<feature type="region of interest" description="Disordered" evidence="1">
    <location>
        <begin position="572"/>
        <end position="632"/>
    </location>
</feature>
<reference evidence="3" key="1">
    <citation type="journal article" date="2019" name="Nat. Commun.">
        <title>Expansion of phycobilisome linker gene families in mesophilic red algae.</title>
        <authorList>
            <person name="Lee J."/>
            <person name="Kim D."/>
            <person name="Bhattacharya D."/>
            <person name="Yoon H.S."/>
        </authorList>
    </citation>
    <scope>NUCLEOTIDE SEQUENCE [LARGE SCALE GENOMIC DNA]</scope>
    <source>
        <strain evidence="3">CCMP 1328</strain>
    </source>
</reference>
<feature type="compositionally biased region" description="Basic and acidic residues" evidence="1">
    <location>
        <begin position="163"/>
        <end position="193"/>
    </location>
</feature>
<feature type="region of interest" description="Disordered" evidence="1">
    <location>
        <begin position="1"/>
        <end position="129"/>
    </location>
</feature>
<feature type="compositionally biased region" description="Basic and acidic residues" evidence="1">
    <location>
        <begin position="257"/>
        <end position="266"/>
    </location>
</feature>
<evidence type="ECO:0000313" key="3">
    <source>
        <dbReference type="Proteomes" id="UP000324585"/>
    </source>
</evidence>
<feature type="compositionally biased region" description="Low complexity" evidence="1">
    <location>
        <begin position="44"/>
        <end position="54"/>
    </location>
</feature>
<feature type="compositionally biased region" description="Polar residues" evidence="1">
    <location>
        <begin position="617"/>
        <end position="631"/>
    </location>
</feature>
<feature type="compositionally biased region" description="Polar residues" evidence="1">
    <location>
        <begin position="107"/>
        <end position="124"/>
    </location>
</feature>
<dbReference type="AlphaFoldDB" id="A0A5J4YS80"/>
<feature type="compositionally biased region" description="Polar residues" evidence="1">
    <location>
        <begin position="419"/>
        <end position="430"/>
    </location>
</feature>
<accession>A0A5J4YS80</accession>
<organism evidence="2 3">
    <name type="scientific">Porphyridium purpureum</name>
    <name type="common">Red alga</name>
    <name type="synonym">Porphyridium cruentum</name>
    <dbReference type="NCBI Taxonomy" id="35688"/>
    <lineage>
        <taxon>Eukaryota</taxon>
        <taxon>Rhodophyta</taxon>
        <taxon>Bangiophyceae</taxon>
        <taxon>Porphyridiales</taxon>
        <taxon>Porphyridiaceae</taxon>
        <taxon>Porphyridium</taxon>
    </lineage>
</organism>
<feature type="compositionally biased region" description="Low complexity" evidence="1">
    <location>
        <begin position="453"/>
        <end position="465"/>
    </location>
</feature>
<feature type="region of interest" description="Disordered" evidence="1">
    <location>
        <begin position="500"/>
        <end position="556"/>
    </location>
</feature>
<feature type="compositionally biased region" description="Low complexity" evidence="1">
    <location>
        <begin position="500"/>
        <end position="534"/>
    </location>
</feature>
<feature type="compositionally biased region" description="Basic and acidic residues" evidence="1">
    <location>
        <begin position="274"/>
        <end position="293"/>
    </location>
</feature>
<evidence type="ECO:0000313" key="2">
    <source>
        <dbReference type="EMBL" id="KAA8494148.1"/>
    </source>
</evidence>
<protein>
    <submittedName>
        <fullName evidence="2">Uncharacterized protein</fullName>
    </submittedName>
</protein>
<dbReference type="Proteomes" id="UP000324585">
    <property type="component" value="Unassembled WGS sequence"/>
</dbReference>
<feature type="region of interest" description="Disordered" evidence="1">
    <location>
        <begin position="147"/>
        <end position="300"/>
    </location>
</feature>
<proteinExistence type="predicted"/>
<feature type="compositionally biased region" description="Low complexity" evidence="1">
    <location>
        <begin position="595"/>
        <end position="607"/>
    </location>
</feature>
<dbReference type="EMBL" id="VRMN01000005">
    <property type="protein sequence ID" value="KAA8494148.1"/>
    <property type="molecule type" value="Genomic_DNA"/>
</dbReference>
<comment type="caution">
    <text evidence="2">The sequence shown here is derived from an EMBL/GenBank/DDBJ whole genome shotgun (WGS) entry which is preliminary data.</text>
</comment>
<keyword evidence="3" id="KW-1185">Reference proteome</keyword>
<name>A0A5J4YS80_PORPP</name>
<feature type="region of interest" description="Disordered" evidence="1">
    <location>
        <begin position="347"/>
        <end position="487"/>
    </location>
</feature>
<sequence>MNLGESGAGRGKGAAHRRATRKKMRGAGGGQSNSAGDKQPPRGAPAASAELVAAPTIQGASAHAPPAVGTSSNNAVGTLVSASASSSAAQMTSLQGEPQAYAETSVPLPTQTNAQGYAQASSPHSRVAKKQLPYVHELKGKFGMDGAEKNQQQHAVAEIPVSAKEKPTLKVKDRMSLRKSAMKEKAVRSDSYEPRSVGALTLSSKSASGAARARDDLLVKERSESLLDDDSDTQRIVRHQHSQDTSPRAHGAFSRTESGRRSDRPVKLKQFRRPQFDKAVESSESAAQEKDSEGVGTRSQEVFKQLKGSLKKTEKVQALAADGTVTDASGAGFSESTKEKVRGFAHLNRKTNVIDQAENESSETGPVIQPPPSPQQSVVQVASDRKKMLKPFIRSSGTAEQGVAPLTLEGSASAKGRSNPGSDTDANFASSAAGAPSEKRKMLKQFRRPSPTASEISAAASAAASMLQQEKEHDDAIYSSGDTFQQSGGTETVAFTVTVPAGSPGASAASSAAASGAASTPASTGAPSATSAGPEKQRKGLKKFMPSSSTSADDGATVSIAQRFANDYLTDRVLSKSGPGDTSKAKTGTGALPRTESGAASGTAESSGRSDQEPHVVSSQVLTSGQTNSCAPTEREGVVVENADSEVDERAFKTFVMYTQDVTWDLVCSVSPVDQGQNTERTSDPTSMTPAVLQSEVEHGSSGSAFLAAAALANVFESRTVEDCIPASRIASAALAALFDRRMRGFCGKADSAAYFLYEQTTLYAHDLLFQCQELALRSMESAAFTHPKHSLTAPSNPVGSECPPISRFRIVPSLRASDIVFSKELDFRVRGSLICNSGLYLVCNQPSAFQTLWENGSIRVYWYRDECQRNDESKPGSTGTPAVSSSRLFRGDRLELYTSADDIGYRLLVSIKGAGVDRSLKLGPVLGTPSFEFELRQMEEDPRKAFFLLIDRQDGHRVTLLIRDSVIAIHKCSLCMRGLSDHAMSRPCEWVLLLEIPFAWNPVPRAAVAHNLTFSISLVSKDGTVPSGSILTDGRGPREHARKVLSQTGKLWYRAASTHMRDLAVLAIRKFDAVAKNRPMNSCVLQ</sequence>
<feature type="compositionally biased region" description="Gly residues" evidence="1">
    <location>
        <begin position="1"/>
        <end position="12"/>
    </location>
</feature>